<dbReference type="Proteomes" id="UP000070355">
    <property type="component" value="Unassembled WGS sequence"/>
</dbReference>
<feature type="domain" description="DUF2087" evidence="1">
    <location>
        <begin position="13"/>
        <end position="81"/>
    </location>
</feature>
<evidence type="ECO:0000313" key="2">
    <source>
        <dbReference type="EMBL" id="KXB59568.1"/>
    </source>
</evidence>
<name>A0A133ZVW1_9BACL</name>
<dbReference type="RefSeq" id="WP_060914227.1">
    <property type="nucleotide sequence ID" value="NZ_KQ959961.1"/>
</dbReference>
<dbReference type="PATRIC" id="fig|1379.3.peg.1058"/>
<dbReference type="AlphaFoldDB" id="A0A133ZVW1"/>
<dbReference type="EMBL" id="LSDC01000070">
    <property type="protein sequence ID" value="KXB59568.1"/>
    <property type="molecule type" value="Genomic_DNA"/>
</dbReference>
<dbReference type="OrthoDB" id="9789954at2"/>
<protein>
    <recommendedName>
        <fullName evidence="1">DUF2087 domain-containing protein</fullName>
    </recommendedName>
</protein>
<evidence type="ECO:0000259" key="1">
    <source>
        <dbReference type="Pfam" id="PF09860"/>
    </source>
</evidence>
<accession>A0A133ZVW1</accession>
<proteinExistence type="predicted"/>
<sequence>MEEIKVKYFKEGKLMTIPKKEKNKISVLQLVLQMLKEKSLEFTEKELNEAIKEIYPDYSLIRRYLVDYKFLERDNYGKMYKIVGEKDE</sequence>
<comment type="caution">
    <text evidence="2">The sequence shown here is derived from an EMBL/GenBank/DDBJ whole genome shotgun (WGS) entry which is preliminary data.</text>
</comment>
<evidence type="ECO:0000313" key="3">
    <source>
        <dbReference type="Proteomes" id="UP000070355"/>
    </source>
</evidence>
<reference evidence="3" key="1">
    <citation type="submission" date="2016-01" db="EMBL/GenBank/DDBJ databases">
        <authorList>
            <person name="Mitreva M."/>
            <person name="Pepin K.H."/>
            <person name="Mihindukulasuriya K.A."/>
            <person name="Fulton R."/>
            <person name="Fronick C."/>
            <person name="O'Laughlin M."/>
            <person name="Miner T."/>
            <person name="Herter B."/>
            <person name="Rosa B.A."/>
            <person name="Cordes M."/>
            <person name="Tomlinson C."/>
            <person name="Wollam A."/>
            <person name="Palsikar V.B."/>
            <person name="Mardis E.R."/>
            <person name="Wilson R.K."/>
        </authorList>
    </citation>
    <scope>NUCLEOTIDE SEQUENCE [LARGE SCALE GENOMIC DNA]</scope>
    <source>
        <strain evidence="3">DNF01167</strain>
    </source>
</reference>
<dbReference type="STRING" id="1379.HMPREF3186_01073"/>
<dbReference type="InterPro" id="IPR018656">
    <property type="entry name" value="DUF2087"/>
</dbReference>
<dbReference type="Pfam" id="PF09860">
    <property type="entry name" value="DUF2087"/>
    <property type="match status" value="1"/>
</dbReference>
<organism evidence="2 3">
    <name type="scientific">Gemella haemolysans</name>
    <dbReference type="NCBI Taxonomy" id="1379"/>
    <lineage>
        <taxon>Bacteria</taxon>
        <taxon>Bacillati</taxon>
        <taxon>Bacillota</taxon>
        <taxon>Bacilli</taxon>
        <taxon>Bacillales</taxon>
        <taxon>Gemellaceae</taxon>
        <taxon>Gemella</taxon>
    </lineage>
</organism>
<gene>
    <name evidence="2" type="ORF">HMPREF3186_01073</name>
</gene>